<feature type="region of interest" description="Disordered" evidence="1">
    <location>
        <begin position="66"/>
        <end position="104"/>
    </location>
</feature>
<accession>A0ABR0T5W4</accession>
<proteinExistence type="predicted"/>
<keyword evidence="3" id="KW-1185">Reference proteome</keyword>
<sequence length="340" mass="37513">MNTALWTPPDVETTTVNDPQCLTSQVQQQPLSCSSDSYMYSLEASALFDTSNDMNMTDWLNTSQTAFPSPTSHASVPNHRSLPTATDLVSAGSESHSRGGSDMFELNKNVTTESPRLKEWVSDLVRLNAGIFAQSTADIPSKTDDISFDLAMRLSELIDRLHVGAYSTPRTSVGSGSSDLAVATNDNIQPSREALIMLRDQSNSLLLMSSCVRLLGIFSTMLNRLEAQVTEIHNLRGEQQVNITLGTLNLAERPAMQCFLVVNMVELTLRRIGAVVQVAKQVERSLHVDLELQDTFCNIQHDRICDGCGSEVKLIADRVNERQVALLRKTDRIRGQLLES</sequence>
<organism evidence="2 3">
    <name type="scientific">Aureobasidium pullulans</name>
    <name type="common">Black yeast</name>
    <name type="synonym">Pullularia pullulans</name>
    <dbReference type="NCBI Taxonomy" id="5580"/>
    <lineage>
        <taxon>Eukaryota</taxon>
        <taxon>Fungi</taxon>
        <taxon>Dikarya</taxon>
        <taxon>Ascomycota</taxon>
        <taxon>Pezizomycotina</taxon>
        <taxon>Dothideomycetes</taxon>
        <taxon>Dothideomycetidae</taxon>
        <taxon>Dothideales</taxon>
        <taxon>Saccotheciaceae</taxon>
        <taxon>Aureobasidium</taxon>
    </lineage>
</organism>
<dbReference type="EMBL" id="JASGXD010000021">
    <property type="protein sequence ID" value="KAK5999823.1"/>
    <property type="molecule type" value="Genomic_DNA"/>
</dbReference>
<comment type="caution">
    <text evidence="2">The sequence shown here is derived from an EMBL/GenBank/DDBJ whole genome shotgun (WGS) entry which is preliminary data.</text>
</comment>
<evidence type="ECO:0000313" key="3">
    <source>
        <dbReference type="Proteomes" id="UP001341245"/>
    </source>
</evidence>
<gene>
    <name evidence="2" type="ORF">QM012_005229</name>
</gene>
<protein>
    <submittedName>
        <fullName evidence="2">Uncharacterized protein</fullName>
    </submittedName>
</protein>
<evidence type="ECO:0000313" key="2">
    <source>
        <dbReference type="EMBL" id="KAK5999823.1"/>
    </source>
</evidence>
<feature type="compositionally biased region" description="Polar residues" evidence="1">
    <location>
        <begin position="66"/>
        <end position="75"/>
    </location>
</feature>
<reference evidence="2 3" key="1">
    <citation type="submission" date="2023-11" db="EMBL/GenBank/DDBJ databases">
        <title>Draft genome sequence and annotation of the polyextremotolerant black yeast-like fungus Aureobasidium pullulans NRRL 62042.</title>
        <authorList>
            <person name="Dielentheis-Frenken M.R.E."/>
            <person name="Wibberg D."/>
            <person name="Blank L.M."/>
            <person name="Tiso T."/>
        </authorList>
    </citation>
    <scope>NUCLEOTIDE SEQUENCE [LARGE SCALE GENOMIC DNA]</scope>
    <source>
        <strain evidence="2 3">NRRL 62042</strain>
    </source>
</reference>
<evidence type="ECO:0000256" key="1">
    <source>
        <dbReference type="SAM" id="MobiDB-lite"/>
    </source>
</evidence>
<name>A0ABR0T5W4_AURPU</name>
<dbReference type="Proteomes" id="UP001341245">
    <property type="component" value="Unassembled WGS sequence"/>
</dbReference>